<dbReference type="SUPFAM" id="SSF52343">
    <property type="entry name" value="Ferredoxin reductase-like, C-terminal NADP-linked domain"/>
    <property type="match status" value="1"/>
</dbReference>
<proteinExistence type="inferred from homology"/>
<keyword evidence="4 12" id="KW-0812">Transmembrane</keyword>
<feature type="transmembrane region" description="Helical" evidence="12">
    <location>
        <begin position="175"/>
        <end position="199"/>
    </location>
</feature>
<evidence type="ECO:0000256" key="6">
    <source>
        <dbReference type="ARBA" id="ARBA00022989"/>
    </source>
</evidence>
<dbReference type="AlphaFoldDB" id="A0AAV9TY10"/>
<dbReference type="InterPro" id="IPR013121">
    <property type="entry name" value="Fe_red_NAD-bd_6"/>
</dbReference>
<keyword evidence="10" id="KW-0325">Glycoprotein</keyword>
<feature type="compositionally biased region" description="Acidic residues" evidence="11">
    <location>
        <begin position="656"/>
        <end position="668"/>
    </location>
</feature>
<dbReference type="GO" id="GO:0000293">
    <property type="term" value="F:ferric-chelate reductase activity"/>
    <property type="evidence" value="ECO:0007669"/>
    <property type="project" value="UniProtKB-ARBA"/>
</dbReference>
<name>A0AAV9TY10_9PEZI</name>
<comment type="subcellular location">
    <subcellularLocation>
        <location evidence="1">Membrane</location>
        <topology evidence="1">Multi-pass membrane protein</topology>
    </subcellularLocation>
</comment>
<accession>A0AAV9TY10</accession>
<evidence type="ECO:0000256" key="10">
    <source>
        <dbReference type="ARBA" id="ARBA00023180"/>
    </source>
</evidence>
<evidence type="ECO:0000256" key="1">
    <source>
        <dbReference type="ARBA" id="ARBA00004141"/>
    </source>
</evidence>
<dbReference type="Pfam" id="PF08022">
    <property type="entry name" value="FAD_binding_8"/>
    <property type="match status" value="1"/>
</dbReference>
<dbReference type="CDD" id="cd06186">
    <property type="entry name" value="NOX_Duox_like_FAD_NADP"/>
    <property type="match status" value="1"/>
</dbReference>
<keyword evidence="15" id="KW-1185">Reference proteome</keyword>
<dbReference type="GO" id="GO:0015677">
    <property type="term" value="P:copper ion import"/>
    <property type="evidence" value="ECO:0007669"/>
    <property type="project" value="TreeGrafter"/>
</dbReference>
<comment type="similarity">
    <text evidence="2">Belongs to the ferric reductase (FRE) family.</text>
</comment>
<feature type="transmembrane region" description="Helical" evidence="12">
    <location>
        <begin position="104"/>
        <end position="124"/>
    </location>
</feature>
<keyword evidence="3" id="KW-0813">Transport</keyword>
<dbReference type="GO" id="GO:0005886">
    <property type="term" value="C:plasma membrane"/>
    <property type="evidence" value="ECO:0007669"/>
    <property type="project" value="TreeGrafter"/>
</dbReference>
<dbReference type="InterPro" id="IPR017927">
    <property type="entry name" value="FAD-bd_FR_type"/>
</dbReference>
<reference evidence="14 15" key="1">
    <citation type="submission" date="2019-10" db="EMBL/GenBank/DDBJ databases">
        <authorList>
            <person name="Palmer J.M."/>
        </authorList>
    </citation>
    <scope>NUCLEOTIDE SEQUENCE [LARGE SCALE GENOMIC DNA]</scope>
    <source>
        <strain evidence="14 15">TWF730</strain>
    </source>
</reference>
<feature type="domain" description="FAD-binding FR-type" evidence="13">
    <location>
        <begin position="286"/>
        <end position="401"/>
    </location>
</feature>
<evidence type="ECO:0000259" key="13">
    <source>
        <dbReference type="PROSITE" id="PS51384"/>
    </source>
</evidence>
<evidence type="ECO:0000256" key="7">
    <source>
        <dbReference type="ARBA" id="ARBA00023002"/>
    </source>
</evidence>
<dbReference type="EMBL" id="JAVHNS010000018">
    <property type="protein sequence ID" value="KAK6331412.1"/>
    <property type="molecule type" value="Genomic_DNA"/>
</dbReference>
<feature type="compositionally biased region" description="Polar residues" evidence="11">
    <location>
        <begin position="564"/>
        <end position="587"/>
    </location>
</feature>
<keyword evidence="6 12" id="KW-1133">Transmembrane helix</keyword>
<evidence type="ECO:0000256" key="12">
    <source>
        <dbReference type="SAM" id="Phobius"/>
    </source>
</evidence>
<dbReference type="PROSITE" id="PS51384">
    <property type="entry name" value="FAD_FR"/>
    <property type="match status" value="1"/>
</dbReference>
<sequence>MSANDTNIYYGIRLGGLFAVEYYDFRDDNRTIESVFETLNNAHTGFFYAFFAIVLIIASSIHFFRKRYIKSRPLRLKLQNQANRGRKIRAFFLKEGWFGLPTRAHTVIVIFYVILNVWVCLFSSKPTLQLIQLARKAGWFSVVNGTLLVFLAMKNTPLSYLTGMSYEKLNVFHRWVAITGLIQGGVHTIAVAVGLSRLIPSQVGFLLIPANVWGIITLALWMIILASFYLLKVIRYEVFYVMHIVLFPLTFIACILHNHFSYGPIGAAFILYFIDRAVRYNRVFWHNRYSDKLKAKVQLTQDGMTIVKVPRGNLMWRPGTHAFLCMPGIRYFESHPFTIASVGDDIDTEGGKKTVDFIIKPEDGFTKAMNWEARKLAENKTSEVRELRAILDGPYGALPNFNDYDNLLLYASGSGITFILPIALSAVRKARVRHLEFIWSTKKAMSYENIRPQLEELARGGHGPNGQSTYVVIRLHETDPDKKRAGRGLGGFTMSRMRTMMVSGPASRFMRGRSTDRGDDESSNLISRESTDTTTPPVPAIPQALQSRTGHARSYSGDIMPSSGYGSTSETDPTTALRSPPAQQTKGISMAKRQSGYFKAPTSDDHTILEEEDYANAPRHSSDLYAGMSEDDPDPDDSADERTLSGNTRRGIAGYSDDDGDDDSDPENDEKSRAITGGAHQDVRDALDKFIYEGRPKMGDILRNFVGSCGPDETCAVAACGPGSDTVRREATTCIKKGGPSVSLFVEEFGW</sequence>
<dbReference type="InterPro" id="IPR051410">
    <property type="entry name" value="Ferric/Cupric_Reductase"/>
</dbReference>
<keyword evidence="7" id="KW-0560">Oxidoreductase</keyword>
<feature type="compositionally biased region" description="Polar residues" evidence="11">
    <location>
        <begin position="523"/>
        <end position="535"/>
    </location>
</feature>
<dbReference type="SFLD" id="SFLDG01168">
    <property type="entry name" value="Ferric_reductase_subgroup_(FRE"/>
    <property type="match status" value="1"/>
</dbReference>
<keyword evidence="5" id="KW-0249">Electron transport</keyword>
<feature type="region of interest" description="Disordered" evidence="11">
    <location>
        <begin position="505"/>
        <end position="680"/>
    </location>
</feature>
<protein>
    <recommendedName>
        <fullName evidence="13">FAD-binding FR-type domain-containing protein</fullName>
    </recommendedName>
</protein>
<feature type="transmembrane region" description="Helical" evidence="12">
    <location>
        <begin position="238"/>
        <end position="260"/>
    </location>
</feature>
<evidence type="ECO:0000256" key="11">
    <source>
        <dbReference type="SAM" id="MobiDB-lite"/>
    </source>
</evidence>
<dbReference type="Proteomes" id="UP001373714">
    <property type="component" value="Unassembled WGS sequence"/>
</dbReference>
<dbReference type="InterPro" id="IPR039261">
    <property type="entry name" value="FNR_nucleotide-bd"/>
</dbReference>
<evidence type="ECO:0000256" key="4">
    <source>
        <dbReference type="ARBA" id="ARBA00022692"/>
    </source>
</evidence>
<keyword evidence="8" id="KW-0406">Ion transport</keyword>
<dbReference type="InterPro" id="IPR013130">
    <property type="entry name" value="Fe3_Rdtase_TM_dom"/>
</dbReference>
<feature type="transmembrane region" description="Helical" evidence="12">
    <location>
        <begin position="407"/>
        <end position="427"/>
    </location>
</feature>
<evidence type="ECO:0000256" key="2">
    <source>
        <dbReference type="ARBA" id="ARBA00006278"/>
    </source>
</evidence>
<dbReference type="GO" id="GO:0006826">
    <property type="term" value="P:iron ion transport"/>
    <property type="evidence" value="ECO:0007669"/>
    <property type="project" value="TreeGrafter"/>
</dbReference>
<comment type="caution">
    <text evidence="14">The sequence shown here is derived from an EMBL/GenBank/DDBJ whole genome shotgun (WGS) entry which is preliminary data.</text>
</comment>
<dbReference type="Gene3D" id="3.40.50.80">
    <property type="entry name" value="Nucleotide-binding domain of ferredoxin-NADP reductase (FNR) module"/>
    <property type="match status" value="1"/>
</dbReference>
<dbReference type="PANTHER" id="PTHR32361">
    <property type="entry name" value="FERRIC/CUPRIC REDUCTASE TRANSMEMBRANE COMPONENT"/>
    <property type="match status" value="1"/>
</dbReference>
<evidence type="ECO:0000256" key="3">
    <source>
        <dbReference type="ARBA" id="ARBA00022448"/>
    </source>
</evidence>
<evidence type="ECO:0000256" key="8">
    <source>
        <dbReference type="ARBA" id="ARBA00023065"/>
    </source>
</evidence>
<evidence type="ECO:0000256" key="5">
    <source>
        <dbReference type="ARBA" id="ARBA00022982"/>
    </source>
</evidence>
<evidence type="ECO:0000256" key="9">
    <source>
        <dbReference type="ARBA" id="ARBA00023136"/>
    </source>
</evidence>
<dbReference type="Pfam" id="PF01794">
    <property type="entry name" value="Ferric_reduct"/>
    <property type="match status" value="1"/>
</dbReference>
<dbReference type="GO" id="GO:0006879">
    <property type="term" value="P:intracellular iron ion homeostasis"/>
    <property type="evidence" value="ECO:0007669"/>
    <property type="project" value="TreeGrafter"/>
</dbReference>
<evidence type="ECO:0000313" key="15">
    <source>
        <dbReference type="Proteomes" id="UP001373714"/>
    </source>
</evidence>
<dbReference type="PANTHER" id="PTHR32361:SF9">
    <property type="entry name" value="FERRIC REDUCTASE TRANSMEMBRANE COMPONENT 3-RELATED"/>
    <property type="match status" value="1"/>
</dbReference>
<dbReference type="Pfam" id="PF08030">
    <property type="entry name" value="NAD_binding_6"/>
    <property type="match status" value="1"/>
</dbReference>
<feature type="compositionally biased region" description="Acidic residues" evidence="11">
    <location>
        <begin position="629"/>
        <end position="639"/>
    </location>
</feature>
<keyword evidence="9 12" id="KW-0472">Membrane</keyword>
<dbReference type="InterPro" id="IPR013112">
    <property type="entry name" value="FAD-bd_8"/>
</dbReference>
<feature type="transmembrane region" description="Helical" evidence="12">
    <location>
        <begin position="211"/>
        <end position="231"/>
    </location>
</feature>
<organism evidence="14 15">
    <name type="scientific">Orbilia blumenaviensis</name>
    <dbReference type="NCBI Taxonomy" id="1796055"/>
    <lineage>
        <taxon>Eukaryota</taxon>
        <taxon>Fungi</taxon>
        <taxon>Dikarya</taxon>
        <taxon>Ascomycota</taxon>
        <taxon>Pezizomycotina</taxon>
        <taxon>Orbiliomycetes</taxon>
        <taxon>Orbiliales</taxon>
        <taxon>Orbiliaceae</taxon>
        <taxon>Orbilia</taxon>
    </lineage>
</organism>
<feature type="transmembrane region" description="Helical" evidence="12">
    <location>
        <begin position="45"/>
        <end position="64"/>
    </location>
</feature>
<feature type="transmembrane region" description="Helical" evidence="12">
    <location>
        <begin position="136"/>
        <end position="154"/>
    </location>
</feature>
<dbReference type="SFLD" id="SFLDS00052">
    <property type="entry name" value="Ferric_Reductase_Domain"/>
    <property type="match status" value="1"/>
</dbReference>
<evidence type="ECO:0000313" key="14">
    <source>
        <dbReference type="EMBL" id="KAK6331412.1"/>
    </source>
</evidence>
<gene>
    <name evidence="14" type="ORF">TWF730_004493</name>
</gene>